<dbReference type="CDD" id="cd17535">
    <property type="entry name" value="REC_NarL-like"/>
    <property type="match status" value="1"/>
</dbReference>
<keyword evidence="2" id="KW-0238">DNA-binding</keyword>
<reference evidence="6 7" key="1">
    <citation type="submission" date="2023-02" db="EMBL/GenBank/DDBJ databases">
        <title>Population genomics of bacteria associated with diatom.</title>
        <authorList>
            <person name="Xie J."/>
            <person name="Wang H."/>
        </authorList>
    </citation>
    <scope>NUCLEOTIDE SEQUENCE [LARGE SCALE GENOMIC DNA]</scope>
    <source>
        <strain evidence="6 7">PT47_8</strain>
    </source>
</reference>
<dbReference type="PRINTS" id="PR00038">
    <property type="entry name" value="HTHLUXR"/>
</dbReference>
<dbReference type="PROSITE" id="PS50043">
    <property type="entry name" value="HTH_LUXR_2"/>
    <property type="match status" value="1"/>
</dbReference>
<dbReference type="Gene3D" id="1.10.10.10">
    <property type="entry name" value="Winged helix-like DNA-binding domain superfamily/Winged helix DNA-binding domain"/>
    <property type="match status" value="1"/>
</dbReference>
<dbReference type="SMART" id="SM00448">
    <property type="entry name" value="REC"/>
    <property type="match status" value="1"/>
</dbReference>
<dbReference type="InterPro" id="IPR051015">
    <property type="entry name" value="EvgA-like"/>
</dbReference>
<evidence type="ECO:0000256" key="2">
    <source>
        <dbReference type="ARBA" id="ARBA00023125"/>
    </source>
</evidence>
<dbReference type="SUPFAM" id="SSF52172">
    <property type="entry name" value="CheY-like"/>
    <property type="match status" value="1"/>
</dbReference>
<dbReference type="PROSITE" id="PS50110">
    <property type="entry name" value="RESPONSE_REGULATORY"/>
    <property type="match status" value="1"/>
</dbReference>
<organism evidence="6 7">
    <name type="scientific">Phaeobacter gallaeciensis</name>
    <dbReference type="NCBI Taxonomy" id="60890"/>
    <lineage>
        <taxon>Bacteria</taxon>
        <taxon>Pseudomonadati</taxon>
        <taxon>Pseudomonadota</taxon>
        <taxon>Alphaproteobacteria</taxon>
        <taxon>Rhodobacterales</taxon>
        <taxon>Roseobacteraceae</taxon>
        <taxon>Phaeobacter</taxon>
    </lineage>
</organism>
<evidence type="ECO:0000256" key="1">
    <source>
        <dbReference type="ARBA" id="ARBA00022553"/>
    </source>
</evidence>
<evidence type="ECO:0000256" key="3">
    <source>
        <dbReference type="PROSITE-ProRule" id="PRU00169"/>
    </source>
</evidence>
<feature type="domain" description="HTH luxR-type" evidence="4">
    <location>
        <begin position="142"/>
        <end position="207"/>
    </location>
</feature>
<dbReference type="Pfam" id="PF00196">
    <property type="entry name" value="GerE"/>
    <property type="match status" value="1"/>
</dbReference>
<evidence type="ECO:0000313" key="7">
    <source>
        <dbReference type="Proteomes" id="UP001218364"/>
    </source>
</evidence>
<dbReference type="PROSITE" id="PS00622">
    <property type="entry name" value="HTH_LUXR_1"/>
    <property type="match status" value="1"/>
</dbReference>
<keyword evidence="1 3" id="KW-0597">Phosphoprotein</keyword>
<dbReference type="Gene3D" id="3.40.50.2300">
    <property type="match status" value="1"/>
</dbReference>
<dbReference type="SUPFAM" id="SSF46894">
    <property type="entry name" value="C-terminal effector domain of the bipartite response regulators"/>
    <property type="match status" value="1"/>
</dbReference>
<dbReference type="InterPro" id="IPR001789">
    <property type="entry name" value="Sig_transdc_resp-reg_receiver"/>
</dbReference>
<proteinExistence type="predicted"/>
<evidence type="ECO:0000259" key="5">
    <source>
        <dbReference type="PROSITE" id="PS50110"/>
    </source>
</evidence>
<dbReference type="InterPro" id="IPR011006">
    <property type="entry name" value="CheY-like_superfamily"/>
</dbReference>
<dbReference type="InterPro" id="IPR000792">
    <property type="entry name" value="Tscrpt_reg_LuxR_C"/>
</dbReference>
<accession>A0ABD4XFD8</accession>
<protein>
    <submittedName>
        <fullName evidence="6">Response regulator transcription factor</fullName>
    </submittedName>
</protein>
<evidence type="ECO:0000259" key="4">
    <source>
        <dbReference type="PROSITE" id="PS50043"/>
    </source>
</evidence>
<dbReference type="GO" id="GO:0003677">
    <property type="term" value="F:DNA binding"/>
    <property type="evidence" value="ECO:0007669"/>
    <property type="project" value="UniProtKB-KW"/>
</dbReference>
<evidence type="ECO:0000313" key="6">
    <source>
        <dbReference type="EMBL" id="MDE4168242.1"/>
    </source>
</evidence>
<dbReference type="InterPro" id="IPR036388">
    <property type="entry name" value="WH-like_DNA-bd_sf"/>
</dbReference>
<dbReference type="Pfam" id="PF00072">
    <property type="entry name" value="Response_reg"/>
    <property type="match status" value="1"/>
</dbReference>
<dbReference type="SMART" id="SM00421">
    <property type="entry name" value="HTH_LUXR"/>
    <property type="match status" value="1"/>
</dbReference>
<sequence>MSASSEAKSVLIADDHAVLCDALAAVLGEQGYVVFKSHDKHELLKVLDHHGPENFNIILLDVNMPGMAGLKSIREVCHAAKEVPVALISSGLTYQFVKDALKSGVSGYIPKTSQLNSFRSVIDLIISGGIYIPTELIVREDGMDNPWRLTPKEQSIAFLVSKGMSNKLIAYELDMSEPTVKMHLRSIFKKMKATNRTQVAFAIRESGFQASNAMA</sequence>
<dbReference type="InterPro" id="IPR016032">
    <property type="entry name" value="Sig_transdc_resp-reg_C-effctor"/>
</dbReference>
<dbReference type="InterPro" id="IPR058245">
    <property type="entry name" value="NreC/VraR/RcsB-like_REC"/>
</dbReference>
<comment type="caution">
    <text evidence="6">The sequence shown here is derived from an EMBL/GenBank/DDBJ whole genome shotgun (WGS) entry which is preliminary data.</text>
</comment>
<feature type="modified residue" description="4-aspartylphosphate" evidence="3">
    <location>
        <position position="61"/>
    </location>
</feature>
<dbReference type="Proteomes" id="UP001218364">
    <property type="component" value="Unassembled WGS sequence"/>
</dbReference>
<feature type="domain" description="Response regulatory" evidence="5">
    <location>
        <begin position="9"/>
        <end position="126"/>
    </location>
</feature>
<dbReference type="PANTHER" id="PTHR45566">
    <property type="entry name" value="HTH-TYPE TRANSCRIPTIONAL REGULATOR YHJB-RELATED"/>
    <property type="match status" value="1"/>
</dbReference>
<dbReference type="PANTHER" id="PTHR45566:SF1">
    <property type="entry name" value="HTH-TYPE TRANSCRIPTIONAL REGULATOR YHJB-RELATED"/>
    <property type="match status" value="1"/>
</dbReference>
<dbReference type="RefSeq" id="WP_274840368.1">
    <property type="nucleotide sequence ID" value="NZ_JARCJF010000032.1"/>
</dbReference>
<dbReference type="EMBL" id="JARCJK010000032">
    <property type="protein sequence ID" value="MDE4168242.1"/>
    <property type="molecule type" value="Genomic_DNA"/>
</dbReference>
<name>A0ABD4XFD8_9RHOB</name>
<gene>
    <name evidence="6" type="ORF">PXK24_21435</name>
</gene>
<dbReference type="AlphaFoldDB" id="A0ABD4XFD8"/>
<dbReference type="CDD" id="cd06170">
    <property type="entry name" value="LuxR_C_like"/>
    <property type="match status" value="1"/>
</dbReference>